<dbReference type="PANTHER" id="PTHR22774">
    <property type="entry name" value="CHOREIN N-TERMINAL DOMAIN-CONTAINING PROTEIN"/>
    <property type="match status" value="1"/>
</dbReference>
<organism evidence="1 2">
    <name type="scientific">Plutella xylostella</name>
    <name type="common">Diamondback moth</name>
    <name type="synonym">Plutella maculipennis</name>
    <dbReference type="NCBI Taxonomy" id="51655"/>
    <lineage>
        <taxon>Eukaryota</taxon>
        <taxon>Metazoa</taxon>
        <taxon>Ecdysozoa</taxon>
        <taxon>Arthropoda</taxon>
        <taxon>Hexapoda</taxon>
        <taxon>Insecta</taxon>
        <taxon>Pterygota</taxon>
        <taxon>Neoptera</taxon>
        <taxon>Endopterygota</taxon>
        <taxon>Lepidoptera</taxon>
        <taxon>Glossata</taxon>
        <taxon>Ditrysia</taxon>
        <taxon>Yponomeutoidea</taxon>
        <taxon>Plutellidae</taxon>
        <taxon>Plutella</taxon>
    </lineage>
</organism>
<dbReference type="PANTHER" id="PTHR22774:SF11">
    <property type="entry name" value="CHOREIN N-TERMINAL DOMAIN-CONTAINING PROTEIN"/>
    <property type="match status" value="1"/>
</dbReference>
<gene>
    <name evidence="1" type="ORF">PLXY2_LOCUS9344</name>
</gene>
<dbReference type="EMBL" id="CAJHNJ030000036">
    <property type="protein sequence ID" value="CAG9128785.1"/>
    <property type="molecule type" value="Genomic_DNA"/>
</dbReference>
<evidence type="ECO:0000313" key="2">
    <source>
        <dbReference type="Proteomes" id="UP000653454"/>
    </source>
</evidence>
<dbReference type="Pfam" id="PF24917">
    <property type="entry name" value="BLTP3A_B"/>
    <property type="match status" value="1"/>
</dbReference>
<accession>A0A8S4FLI7</accession>
<keyword evidence="2" id="KW-1185">Reference proteome</keyword>
<reference evidence="1" key="1">
    <citation type="submission" date="2020-11" db="EMBL/GenBank/DDBJ databases">
        <authorList>
            <person name="Whiteford S."/>
        </authorList>
    </citation>
    <scope>NUCLEOTIDE SEQUENCE</scope>
</reference>
<proteinExistence type="predicted"/>
<dbReference type="InterPro" id="IPR026728">
    <property type="entry name" value="BLTP3A/B"/>
</dbReference>
<evidence type="ECO:0000313" key="1">
    <source>
        <dbReference type="EMBL" id="CAG9128785.1"/>
    </source>
</evidence>
<sequence length="235" mass="26102">MVTIIKNQLLKHLSRFTKNLSPEQISLSALRGSGELHDLTLDEDLLTDLLELPGWLRLTSARCNRATFRIQWTKLKTVPIVLNLDEVHIALEVCEEPRPINSEAGAGMAMPGKYSYIHKVIDGISVAVNQVTIDFCCDAFSSSVQISRVTVESRTPEGRKGDLRLTRIKSPDTGQLLIFKELEWQSARIEAKAKGAASANLPPLRLLLGTALCRIVIKKRLSGMAYSFIHLVSEI</sequence>
<protein>
    <submittedName>
        <fullName evidence="1">(diamondback moth) hypothetical protein</fullName>
    </submittedName>
</protein>
<dbReference type="AlphaFoldDB" id="A0A8S4FLI7"/>
<dbReference type="Proteomes" id="UP000653454">
    <property type="component" value="Unassembled WGS sequence"/>
</dbReference>
<comment type="caution">
    <text evidence="1">The sequence shown here is derived from an EMBL/GenBank/DDBJ whole genome shotgun (WGS) entry which is preliminary data.</text>
</comment>
<name>A0A8S4FLI7_PLUXY</name>